<evidence type="ECO:0000313" key="3">
    <source>
        <dbReference type="Proteomes" id="UP001595886"/>
    </source>
</evidence>
<gene>
    <name evidence="2" type="ORF">ACFO6Q_09925</name>
</gene>
<organism evidence="2 3">
    <name type="scientific">Dokdonella ginsengisoli</name>
    <dbReference type="NCBI Taxonomy" id="363846"/>
    <lineage>
        <taxon>Bacteria</taxon>
        <taxon>Pseudomonadati</taxon>
        <taxon>Pseudomonadota</taxon>
        <taxon>Gammaproteobacteria</taxon>
        <taxon>Lysobacterales</taxon>
        <taxon>Rhodanobacteraceae</taxon>
        <taxon>Dokdonella</taxon>
    </lineage>
</organism>
<keyword evidence="3" id="KW-1185">Reference proteome</keyword>
<proteinExistence type="predicted"/>
<evidence type="ECO:0008006" key="4">
    <source>
        <dbReference type="Google" id="ProtNLM"/>
    </source>
</evidence>
<feature type="signal peptide" evidence="1">
    <location>
        <begin position="1"/>
        <end position="22"/>
    </location>
</feature>
<evidence type="ECO:0000313" key="2">
    <source>
        <dbReference type="EMBL" id="MFC4820644.1"/>
    </source>
</evidence>
<dbReference type="EMBL" id="JBHSHD010000007">
    <property type="protein sequence ID" value="MFC4820644.1"/>
    <property type="molecule type" value="Genomic_DNA"/>
</dbReference>
<keyword evidence="1" id="KW-0732">Signal</keyword>
<dbReference type="RefSeq" id="WP_380020529.1">
    <property type="nucleotide sequence ID" value="NZ_JBHSHD010000007.1"/>
</dbReference>
<accession>A0ABV9QW24</accession>
<reference evidence="3" key="1">
    <citation type="journal article" date="2019" name="Int. J. Syst. Evol. Microbiol.">
        <title>The Global Catalogue of Microorganisms (GCM) 10K type strain sequencing project: providing services to taxonomists for standard genome sequencing and annotation.</title>
        <authorList>
            <consortium name="The Broad Institute Genomics Platform"/>
            <consortium name="The Broad Institute Genome Sequencing Center for Infectious Disease"/>
            <person name="Wu L."/>
            <person name="Ma J."/>
        </authorList>
    </citation>
    <scope>NUCLEOTIDE SEQUENCE [LARGE SCALE GENOMIC DNA]</scope>
    <source>
        <strain evidence="3">CCUG 30340</strain>
    </source>
</reference>
<comment type="caution">
    <text evidence="2">The sequence shown here is derived from an EMBL/GenBank/DDBJ whole genome shotgun (WGS) entry which is preliminary data.</text>
</comment>
<protein>
    <recommendedName>
        <fullName evidence="4">DUF4394 domain-containing protein</fullName>
    </recommendedName>
</protein>
<feature type="chain" id="PRO_5047146357" description="DUF4394 domain-containing protein" evidence="1">
    <location>
        <begin position="23"/>
        <end position="812"/>
    </location>
</feature>
<evidence type="ECO:0000256" key="1">
    <source>
        <dbReference type="SAM" id="SignalP"/>
    </source>
</evidence>
<dbReference type="Proteomes" id="UP001595886">
    <property type="component" value="Unassembled WGS sequence"/>
</dbReference>
<sequence>MATKKRVWALAGSGLLYGALAAADPSATRVPAREPAAVAGQADSCDADGICLAVTVSRNLDPQACEGGPSLDAVAGEQVNFCYTVTNHSTTTYEYHTLGDNGAEPDQQFLFGVRQPLAPGESYQYNRILTVGANLRSTATWTAVAALPNYVADDTAPADFVDVTAIGQALDIGQNGQAAVALPFPVNFYGGPSRRIAVGVHGAIGFGTDVSGLIGGVWDQPLPTANAANSGVYPVIAPLWMRLDARYGAIYTATLGSAPNRRFVVEWYDRGMFASEGPADPQGATFEVVFSEGSDDIVFQYLHTTFEDSSYDHGLQASVGMNYGMMPDGVMGIATQYSLNEPRIQDGLAIRWTPSAVVRSVASAWSGVTVGAPVIRLDHDAYDVTLAPGEFATQTLSIGNYGNRPLRYEVGTQSTSAHVPPGLRHAPAAQAPGELQLGTSPSARLTPARIAALQPLQAPLSGARGPSTAGAGGVPGYTGISTIDVATFLGHGGLAGFDLLAPQTLTPAPFALPDETTWSAGDFVGDDLKNLYAITSTGGVLFRMDVDSGTTTMIGATGIGANGGSVTGAAYDAVSGLFYVVSVSEDLLGRSKLYTVDPATGASSLVGGISIPGMQAIAITDIAVDAGGAMYGFEGLSHTLVAIDRATGDANVIGDTGIFTQYAAAMDFDDGDGRLYLVAIDNADTSGLVTKSYVVDPTTGAATALGVLETGGDFDAYRLWSGGLAIARSGRPCANLDQVPWLVADPASGAIGDYGVSNTVDLTFDASTLQAGVYTTTLCVNSNDPLKRHVAVPVTLTVGDGGGRIFANGFDG</sequence>
<name>A0ABV9QW24_9GAMM</name>
<dbReference type="SUPFAM" id="SSF63825">
    <property type="entry name" value="YWTD domain"/>
    <property type="match status" value="1"/>
</dbReference>